<dbReference type="GeneID" id="36591234"/>
<keyword evidence="2" id="KW-1185">Reference proteome</keyword>
<organism evidence="1 2">
    <name type="scientific">Hyaloscypha bicolor E</name>
    <dbReference type="NCBI Taxonomy" id="1095630"/>
    <lineage>
        <taxon>Eukaryota</taxon>
        <taxon>Fungi</taxon>
        <taxon>Dikarya</taxon>
        <taxon>Ascomycota</taxon>
        <taxon>Pezizomycotina</taxon>
        <taxon>Leotiomycetes</taxon>
        <taxon>Helotiales</taxon>
        <taxon>Hyaloscyphaceae</taxon>
        <taxon>Hyaloscypha</taxon>
        <taxon>Hyaloscypha bicolor</taxon>
    </lineage>
</organism>
<name>A0A2J6T9L1_9HELO</name>
<evidence type="ECO:0000313" key="2">
    <source>
        <dbReference type="Proteomes" id="UP000235371"/>
    </source>
</evidence>
<sequence length="192" mass="21627">MATKHSHRRINENEVHPKSYPSLADLVIFFPRHHDSILSDFQKVALYGFRNDPKFDLREHVTISTAELVEPYFGFLSREQEEKCIIVVSSQPDEFEGRYEKMKAYVAMLLHVTIHAFQELWTFGHSSCRDGFEKLGRTGHGRVWQDVALAEGGGEGWRGFEFVFEVGEGVCCGGGNEGVCKKGGFGVMGHAT</sequence>
<accession>A0A2J6T9L1</accession>
<dbReference type="EMBL" id="KZ613813">
    <property type="protein sequence ID" value="PMD59705.1"/>
    <property type="molecule type" value="Genomic_DNA"/>
</dbReference>
<proteinExistence type="predicted"/>
<dbReference type="Proteomes" id="UP000235371">
    <property type="component" value="Unassembled WGS sequence"/>
</dbReference>
<dbReference type="RefSeq" id="XP_024736609.1">
    <property type="nucleotide sequence ID" value="XM_024883157.1"/>
</dbReference>
<reference evidence="1 2" key="1">
    <citation type="submission" date="2016-04" db="EMBL/GenBank/DDBJ databases">
        <title>A degradative enzymes factory behind the ericoid mycorrhizal symbiosis.</title>
        <authorList>
            <consortium name="DOE Joint Genome Institute"/>
            <person name="Martino E."/>
            <person name="Morin E."/>
            <person name="Grelet G."/>
            <person name="Kuo A."/>
            <person name="Kohler A."/>
            <person name="Daghino S."/>
            <person name="Barry K."/>
            <person name="Choi C."/>
            <person name="Cichocki N."/>
            <person name="Clum A."/>
            <person name="Copeland A."/>
            <person name="Hainaut M."/>
            <person name="Haridas S."/>
            <person name="Labutti K."/>
            <person name="Lindquist E."/>
            <person name="Lipzen A."/>
            <person name="Khouja H.-R."/>
            <person name="Murat C."/>
            <person name="Ohm R."/>
            <person name="Olson A."/>
            <person name="Spatafora J."/>
            <person name="Veneault-Fourrey C."/>
            <person name="Henrissat B."/>
            <person name="Grigoriev I."/>
            <person name="Martin F."/>
            <person name="Perotto S."/>
        </authorList>
    </citation>
    <scope>NUCLEOTIDE SEQUENCE [LARGE SCALE GENOMIC DNA]</scope>
    <source>
        <strain evidence="1 2">E</strain>
    </source>
</reference>
<dbReference type="AlphaFoldDB" id="A0A2J6T9L1"/>
<gene>
    <name evidence="1" type="ORF">K444DRAFT_630093</name>
</gene>
<protein>
    <submittedName>
        <fullName evidence="1">Uncharacterized protein</fullName>
    </submittedName>
</protein>
<evidence type="ECO:0000313" key="1">
    <source>
        <dbReference type="EMBL" id="PMD59705.1"/>
    </source>
</evidence>
<dbReference type="InParanoid" id="A0A2J6T9L1"/>
<dbReference type="OrthoDB" id="5236983at2759"/>